<accession>A0A2P5BZA2</accession>
<gene>
    <name evidence="2" type="ORF">PanWU01x14_198050</name>
</gene>
<evidence type="ECO:0000256" key="1">
    <source>
        <dbReference type="SAM" id="Phobius"/>
    </source>
</evidence>
<evidence type="ECO:0000313" key="2">
    <source>
        <dbReference type="EMBL" id="PON54075.1"/>
    </source>
</evidence>
<sequence>ATVCQKLMTCVHKGNKRIGTKIQLYNYLAKLQNRNSFIMCELLYSYFYFPFIFAKTYSSCIGIVDILYSKRKLCTKLKNFLKKKKKKKDGLLIATFVKKSQQKTTHNASRHRIRNTTT</sequence>
<dbReference type="AlphaFoldDB" id="A0A2P5BZA2"/>
<evidence type="ECO:0000313" key="3">
    <source>
        <dbReference type="Proteomes" id="UP000237105"/>
    </source>
</evidence>
<keyword evidence="1" id="KW-1133">Transmembrane helix</keyword>
<dbReference type="EMBL" id="JXTB01000199">
    <property type="protein sequence ID" value="PON54075.1"/>
    <property type="molecule type" value="Genomic_DNA"/>
</dbReference>
<feature type="transmembrane region" description="Helical" evidence="1">
    <location>
        <begin position="46"/>
        <end position="68"/>
    </location>
</feature>
<keyword evidence="1" id="KW-0812">Transmembrane</keyword>
<feature type="non-terminal residue" evidence="2">
    <location>
        <position position="1"/>
    </location>
</feature>
<comment type="caution">
    <text evidence="2">The sequence shown here is derived from an EMBL/GenBank/DDBJ whole genome shotgun (WGS) entry which is preliminary data.</text>
</comment>
<dbReference type="OrthoDB" id="10418419at2759"/>
<name>A0A2P5BZA2_PARAD</name>
<reference evidence="3" key="1">
    <citation type="submission" date="2016-06" db="EMBL/GenBank/DDBJ databases">
        <title>Parallel loss of symbiosis genes in relatives of nitrogen-fixing non-legume Parasponia.</title>
        <authorList>
            <person name="Van Velzen R."/>
            <person name="Holmer R."/>
            <person name="Bu F."/>
            <person name="Rutten L."/>
            <person name="Van Zeijl A."/>
            <person name="Liu W."/>
            <person name="Santuari L."/>
            <person name="Cao Q."/>
            <person name="Sharma T."/>
            <person name="Shen D."/>
            <person name="Roswanjaya Y."/>
            <person name="Wardhani T."/>
            <person name="Kalhor M.S."/>
            <person name="Jansen J."/>
            <person name="Van den Hoogen J."/>
            <person name="Gungor B."/>
            <person name="Hartog M."/>
            <person name="Hontelez J."/>
            <person name="Verver J."/>
            <person name="Yang W.-C."/>
            <person name="Schijlen E."/>
            <person name="Repin R."/>
            <person name="Schilthuizen M."/>
            <person name="Schranz E."/>
            <person name="Heidstra R."/>
            <person name="Miyata K."/>
            <person name="Fedorova E."/>
            <person name="Kohlen W."/>
            <person name="Bisseling T."/>
            <person name="Smit S."/>
            <person name="Geurts R."/>
        </authorList>
    </citation>
    <scope>NUCLEOTIDE SEQUENCE [LARGE SCALE GENOMIC DNA]</scope>
    <source>
        <strain evidence="3">cv. WU1-14</strain>
    </source>
</reference>
<proteinExistence type="predicted"/>
<keyword evidence="3" id="KW-1185">Reference proteome</keyword>
<dbReference type="Proteomes" id="UP000237105">
    <property type="component" value="Unassembled WGS sequence"/>
</dbReference>
<protein>
    <submittedName>
        <fullName evidence="2">Uncharacterized protein</fullName>
    </submittedName>
</protein>
<organism evidence="2 3">
    <name type="scientific">Parasponia andersonii</name>
    <name type="common">Sponia andersonii</name>
    <dbReference type="NCBI Taxonomy" id="3476"/>
    <lineage>
        <taxon>Eukaryota</taxon>
        <taxon>Viridiplantae</taxon>
        <taxon>Streptophyta</taxon>
        <taxon>Embryophyta</taxon>
        <taxon>Tracheophyta</taxon>
        <taxon>Spermatophyta</taxon>
        <taxon>Magnoliopsida</taxon>
        <taxon>eudicotyledons</taxon>
        <taxon>Gunneridae</taxon>
        <taxon>Pentapetalae</taxon>
        <taxon>rosids</taxon>
        <taxon>fabids</taxon>
        <taxon>Rosales</taxon>
        <taxon>Cannabaceae</taxon>
        <taxon>Parasponia</taxon>
    </lineage>
</organism>
<keyword evidence="1" id="KW-0472">Membrane</keyword>